<comment type="caution">
    <text evidence="1">The sequence shown here is derived from an EMBL/GenBank/DDBJ whole genome shotgun (WGS) entry which is preliminary data.</text>
</comment>
<protein>
    <submittedName>
        <fullName evidence="1">Uncharacterized protein</fullName>
    </submittedName>
</protein>
<evidence type="ECO:0000313" key="1">
    <source>
        <dbReference type="EMBL" id="KAJ1108434.1"/>
    </source>
</evidence>
<evidence type="ECO:0000313" key="2">
    <source>
        <dbReference type="Proteomes" id="UP001066276"/>
    </source>
</evidence>
<gene>
    <name evidence="1" type="ORF">NDU88_005810</name>
</gene>
<organism evidence="1 2">
    <name type="scientific">Pleurodeles waltl</name>
    <name type="common">Iberian ribbed newt</name>
    <dbReference type="NCBI Taxonomy" id="8319"/>
    <lineage>
        <taxon>Eukaryota</taxon>
        <taxon>Metazoa</taxon>
        <taxon>Chordata</taxon>
        <taxon>Craniata</taxon>
        <taxon>Vertebrata</taxon>
        <taxon>Euteleostomi</taxon>
        <taxon>Amphibia</taxon>
        <taxon>Batrachia</taxon>
        <taxon>Caudata</taxon>
        <taxon>Salamandroidea</taxon>
        <taxon>Salamandridae</taxon>
        <taxon>Pleurodelinae</taxon>
        <taxon>Pleurodeles</taxon>
    </lineage>
</organism>
<reference evidence="1" key="1">
    <citation type="journal article" date="2022" name="bioRxiv">
        <title>Sequencing and chromosome-scale assembly of the giantPleurodeles waltlgenome.</title>
        <authorList>
            <person name="Brown T."/>
            <person name="Elewa A."/>
            <person name="Iarovenko S."/>
            <person name="Subramanian E."/>
            <person name="Araus A.J."/>
            <person name="Petzold A."/>
            <person name="Susuki M."/>
            <person name="Suzuki K.-i.T."/>
            <person name="Hayashi T."/>
            <person name="Toyoda A."/>
            <person name="Oliveira C."/>
            <person name="Osipova E."/>
            <person name="Leigh N.D."/>
            <person name="Simon A."/>
            <person name="Yun M.H."/>
        </authorList>
    </citation>
    <scope>NUCLEOTIDE SEQUENCE</scope>
    <source>
        <strain evidence="1">20211129_DDA</strain>
        <tissue evidence="1">Liver</tissue>
    </source>
</reference>
<name>A0AAV7MZ48_PLEWA</name>
<sequence>MIVGECGLAADRNGRAAVKLLQRLLYTLQERAARTQRQAVGDGGAGRSWGDHGGEAMAEVLRCAGTGDFVTYVRRPAHLAEALRQQGPWVSQAAVDVGQCGPSCNHDGTCGGWLAMHPAAGGLGPRLVVAGVAATGGS</sequence>
<dbReference type="AlphaFoldDB" id="A0AAV7MZ48"/>
<accession>A0AAV7MZ48</accession>
<keyword evidence="2" id="KW-1185">Reference proteome</keyword>
<dbReference type="Proteomes" id="UP001066276">
    <property type="component" value="Chromosome 9"/>
</dbReference>
<dbReference type="EMBL" id="JANPWB010000013">
    <property type="protein sequence ID" value="KAJ1108434.1"/>
    <property type="molecule type" value="Genomic_DNA"/>
</dbReference>
<proteinExistence type="predicted"/>